<evidence type="ECO:0000313" key="4">
    <source>
        <dbReference type="EMBL" id="NGZ87854.1"/>
    </source>
</evidence>
<evidence type="ECO:0000259" key="3">
    <source>
        <dbReference type="PROSITE" id="PS50937"/>
    </source>
</evidence>
<dbReference type="InterPro" id="IPR000551">
    <property type="entry name" value="MerR-type_HTH_dom"/>
</dbReference>
<dbReference type="Proteomes" id="UP000666369">
    <property type="component" value="Unassembled WGS sequence"/>
</dbReference>
<dbReference type="Pfam" id="PF09278">
    <property type="entry name" value="MerR-DNA-bind"/>
    <property type="match status" value="1"/>
</dbReference>
<sequence length="65" mass="7265">MYGAPHLERLQFIRPCRSLDISLEEIRTLLQLRASPEAGCGGVDRLLDAHIEAVALGNLPFSRYD</sequence>
<protein>
    <submittedName>
        <fullName evidence="4">MerR family DNA-binding protein</fullName>
    </submittedName>
</protein>
<organism evidence="4 5">
    <name type="scientific">Duganella aceris</name>
    <dbReference type="NCBI Taxonomy" id="2703883"/>
    <lineage>
        <taxon>Bacteria</taxon>
        <taxon>Pseudomonadati</taxon>
        <taxon>Pseudomonadota</taxon>
        <taxon>Betaproteobacteria</taxon>
        <taxon>Burkholderiales</taxon>
        <taxon>Oxalobacteraceae</taxon>
        <taxon>Telluria group</taxon>
        <taxon>Duganella</taxon>
    </lineage>
</organism>
<dbReference type="InterPro" id="IPR009061">
    <property type="entry name" value="DNA-bd_dom_put_sf"/>
</dbReference>
<reference evidence="5" key="2">
    <citation type="submission" date="2023-07" db="EMBL/GenBank/DDBJ databases">
        <title>Duganella aceri sp. nov., isolated from tree sap.</title>
        <authorList>
            <person name="Kim I.S."/>
        </authorList>
    </citation>
    <scope>NUCLEOTIDE SEQUENCE [LARGE SCALE GENOMIC DNA]</scope>
    <source>
        <strain evidence="5">SAP-35</strain>
    </source>
</reference>
<keyword evidence="1" id="KW-0805">Transcription regulation</keyword>
<name>A0ABX0FTS1_9BURK</name>
<dbReference type="PROSITE" id="PS50937">
    <property type="entry name" value="HTH_MERR_2"/>
    <property type="match status" value="1"/>
</dbReference>
<dbReference type="SUPFAM" id="SSF46955">
    <property type="entry name" value="Putative DNA-binding domain"/>
    <property type="match status" value="1"/>
</dbReference>
<keyword evidence="2" id="KW-0804">Transcription</keyword>
<dbReference type="EMBL" id="JAADJT010000015">
    <property type="protein sequence ID" value="NGZ87854.1"/>
    <property type="molecule type" value="Genomic_DNA"/>
</dbReference>
<evidence type="ECO:0000256" key="1">
    <source>
        <dbReference type="ARBA" id="ARBA00023015"/>
    </source>
</evidence>
<gene>
    <name evidence="4" type="ORF">GW587_26790</name>
</gene>
<proteinExistence type="predicted"/>
<evidence type="ECO:0000256" key="2">
    <source>
        <dbReference type="ARBA" id="ARBA00023163"/>
    </source>
</evidence>
<dbReference type="GO" id="GO:0003677">
    <property type="term" value="F:DNA binding"/>
    <property type="evidence" value="ECO:0007669"/>
    <property type="project" value="UniProtKB-KW"/>
</dbReference>
<accession>A0ABX0FTS1</accession>
<dbReference type="InterPro" id="IPR015358">
    <property type="entry name" value="Tscrpt_reg_MerR_DNA-bd"/>
</dbReference>
<reference evidence="4 5" key="1">
    <citation type="submission" date="2020-01" db="EMBL/GenBank/DDBJ databases">
        <authorList>
            <person name="Lee S.D."/>
        </authorList>
    </citation>
    <scope>NUCLEOTIDE SEQUENCE [LARGE SCALE GENOMIC DNA]</scope>
    <source>
        <strain evidence="4 5">SAP-35</strain>
    </source>
</reference>
<keyword evidence="4" id="KW-0238">DNA-binding</keyword>
<keyword evidence="5" id="KW-1185">Reference proteome</keyword>
<evidence type="ECO:0000313" key="5">
    <source>
        <dbReference type="Proteomes" id="UP000666369"/>
    </source>
</evidence>
<dbReference type="Gene3D" id="1.10.1660.10">
    <property type="match status" value="1"/>
</dbReference>
<comment type="caution">
    <text evidence="4">The sequence shown here is derived from an EMBL/GenBank/DDBJ whole genome shotgun (WGS) entry which is preliminary data.</text>
</comment>
<feature type="domain" description="HTH merR-type" evidence="3">
    <location>
        <begin position="1"/>
        <end position="32"/>
    </location>
</feature>